<feature type="transmembrane region" description="Helical" evidence="5">
    <location>
        <begin position="186"/>
        <end position="206"/>
    </location>
</feature>
<feature type="transmembrane region" description="Helical" evidence="5">
    <location>
        <begin position="93"/>
        <end position="112"/>
    </location>
</feature>
<evidence type="ECO:0000256" key="5">
    <source>
        <dbReference type="SAM" id="Phobius"/>
    </source>
</evidence>
<feature type="transmembrane region" description="Helical" evidence="5">
    <location>
        <begin position="26"/>
        <end position="47"/>
    </location>
</feature>
<keyword evidence="3 5" id="KW-1133">Transmembrane helix</keyword>
<dbReference type="GO" id="GO:0016020">
    <property type="term" value="C:membrane"/>
    <property type="evidence" value="ECO:0007669"/>
    <property type="project" value="UniProtKB-SubCell"/>
</dbReference>
<proteinExistence type="predicted"/>
<feature type="transmembrane region" description="Helical" evidence="5">
    <location>
        <begin position="59"/>
        <end position="81"/>
    </location>
</feature>
<comment type="caution">
    <text evidence="7">The sequence shown here is derived from an EMBL/GenBank/DDBJ whole genome shotgun (WGS) entry which is preliminary data.</text>
</comment>
<keyword evidence="8" id="KW-1185">Reference proteome</keyword>
<name>A0A815MQB5_ADIRI</name>
<evidence type="ECO:0000256" key="4">
    <source>
        <dbReference type="ARBA" id="ARBA00023136"/>
    </source>
</evidence>
<feature type="domain" description="G-protein coupled receptors family 1 profile" evidence="6">
    <location>
        <begin position="37"/>
        <end position="290"/>
    </location>
</feature>
<dbReference type="Gene3D" id="1.20.1070.10">
    <property type="entry name" value="Rhodopsin 7-helix transmembrane proteins"/>
    <property type="match status" value="1"/>
</dbReference>
<dbReference type="PROSITE" id="PS00237">
    <property type="entry name" value="G_PROTEIN_RECEP_F1_1"/>
    <property type="match status" value="1"/>
</dbReference>
<dbReference type="Pfam" id="PF00001">
    <property type="entry name" value="7tm_1"/>
    <property type="match status" value="1"/>
</dbReference>
<dbReference type="GO" id="GO:0004930">
    <property type="term" value="F:G protein-coupled receptor activity"/>
    <property type="evidence" value="ECO:0007669"/>
    <property type="project" value="InterPro"/>
</dbReference>
<feature type="transmembrane region" description="Helical" evidence="5">
    <location>
        <begin position="234"/>
        <end position="261"/>
    </location>
</feature>
<dbReference type="EMBL" id="CAJNOR010003493">
    <property type="protein sequence ID" value="CAF1419339.1"/>
    <property type="molecule type" value="Genomic_DNA"/>
</dbReference>
<organism evidence="7 8">
    <name type="scientific">Adineta ricciae</name>
    <name type="common">Rotifer</name>
    <dbReference type="NCBI Taxonomy" id="249248"/>
    <lineage>
        <taxon>Eukaryota</taxon>
        <taxon>Metazoa</taxon>
        <taxon>Spiralia</taxon>
        <taxon>Gnathifera</taxon>
        <taxon>Rotifera</taxon>
        <taxon>Eurotatoria</taxon>
        <taxon>Bdelloidea</taxon>
        <taxon>Adinetida</taxon>
        <taxon>Adinetidae</taxon>
        <taxon>Adineta</taxon>
    </lineage>
</organism>
<comment type="subcellular location">
    <subcellularLocation>
        <location evidence="1">Membrane</location>
    </subcellularLocation>
</comment>
<evidence type="ECO:0000313" key="7">
    <source>
        <dbReference type="EMBL" id="CAF1419339.1"/>
    </source>
</evidence>
<feature type="transmembrane region" description="Helical" evidence="5">
    <location>
        <begin position="373"/>
        <end position="396"/>
    </location>
</feature>
<dbReference type="InterPro" id="IPR017452">
    <property type="entry name" value="GPCR_Rhodpsn_7TM"/>
</dbReference>
<dbReference type="InterPro" id="IPR000276">
    <property type="entry name" value="GPCR_Rhodpsn"/>
</dbReference>
<evidence type="ECO:0000256" key="2">
    <source>
        <dbReference type="ARBA" id="ARBA00022692"/>
    </source>
</evidence>
<dbReference type="PROSITE" id="PS50262">
    <property type="entry name" value="G_PROTEIN_RECEP_F1_2"/>
    <property type="match status" value="1"/>
</dbReference>
<accession>A0A815MQB5</accession>
<feature type="transmembrane region" description="Helical" evidence="5">
    <location>
        <begin position="408"/>
        <end position="430"/>
    </location>
</feature>
<gene>
    <name evidence="7" type="ORF">XAT740_LOCUS35125</name>
</gene>
<evidence type="ECO:0000313" key="8">
    <source>
        <dbReference type="Proteomes" id="UP000663828"/>
    </source>
</evidence>
<evidence type="ECO:0000259" key="6">
    <source>
        <dbReference type="PROSITE" id="PS50262"/>
    </source>
</evidence>
<dbReference type="Gene3D" id="1.20.140.150">
    <property type="match status" value="1"/>
</dbReference>
<feature type="transmembrane region" description="Helical" evidence="5">
    <location>
        <begin position="267"/>
        <end position="296"/>
    </location>
</feature>
<sequence length="443" mass="51389">MNDSNISVVDDDSTSNSGMSQLERDIKFYCLISLLIPSVVLTGFILYHFRWRYIQCQIYGFVLIVNVLIITVELPITLYYLNYGTIYFESRCSAWITLNYSLFQLSIFLMTWTSIERYLFIYHEHFIMRYLILLHYVPIIFFSLYCPLLYIGIVILNTCQPVYDVHLYICGGPCYSLVLLTGLLDWIGNGMSMEMTTLLMNIILIIRHFIQRHRMKKAILTAAGRQQWTRSVKLALQLLAIGMAYIIAWIPYSIIVLIQMFQNSERLAYILSTVFVYLPYLQSLILPYLSLILAFLGTITNRWYQSLSNDFHEGLWLFCQRFSSDSSSSTSTINYCRRQPFVKSQALAISGLILLFIAFVSSIIYFYQKTARLLVYFIILILIASTLLLIFSYLLYSRSPHSRQLGYSIYFMLISSILVLISTALITFLAKTVRPAPPTIHLN</sequence>
<dbReference type="AlphaFoldDB" id="A0A815MQB5"/>
<feature type="transmembrane region" description="Helical" evidence="5">
    <location>
        <begin position="133"/>
        <end position="156"/>
    </location>
</feature>
<evidence type="ECO:0000256" key="1">
    <source>
        <dbReference type="ARBA" id="ARBA00004370"/>
    </source>
</evidence>
<protein>
    <recommendedName>
        <fullName evidence="6">G-protein coupled receptors family 1 profile domain-containing protein</fullName>
    </recommendedName>
</protein>
<dbReference type="CDD" id="cd00637">
    <property type="entry name" value="7tm_classA_rhodopsin-like"/>
    <property type="match status" value="1"/>
</dbReference>
<evidence type="ECO:0000256" key="3">
    <source>
        <dbReference type="ARBA" id="ARBA00022989"/>
    </source>
</evidence>
<dbReference type="Proteomes" id="UP000663828">
    <property type="component" value="Unassembled WGS sequence"/>
</dbReference>
<keyword evidence="2 5" id="KW-0812">Transmembrane</keyword>
<feature type="transmembrane region" description="Helical" evidence="5">
    <location>
        <begin position="347"/>
        <end position="367"/>
    </location>
</feature>
<dbReference type="SUPFAM" id="SSF81321">
    <property type="entry name" value="Family A G protein-coupled receptor-like"/>
    <property type="match status" value="1"/>
</dbReference>
<keyword evidence="4 5" id="KW-0472">Membrane</keyword>
<reference evidence="7" key="1">
    <citation type="submission" date="2021-02" db="EMBL/GenBank/DDBJ databases">
        <authorList>
            <person name="Nowell W R."/>
        </authorList>
    </citation>
    <scope>NUCLEOTIDE SEQUENCE</scope>
</reference>